<dbReference type="Proteomes" id="UP000542210">
    <property type="component" value="Unassembled WGS sequence"/>
</dbReference>
<comment type="caution">
    <text evidence="1">The sequence shown here is derived from an EMBL/GenBank/DDBJ whole genome shotgun (WGS) entry which is preliminary data.</text>
</comment>
<gene>
    <name evidence="1" type="ORF">BJ982_001505</name>
</gene>
<sequence length="29" mass="2727">MLIAVAGPLTPVYAAQDGTCGGGLPILGA</sequence>
<reference evidence="1 2" key="1">
    <citation type="submission" date="2020-08" db="EMBL/GenBank/DDBJ databases">
        <title>Sequencing the genomes of 1000 actinobacteria strains.</title>
        <authorList>
            <person name="Klenk H.-P."/>
        </authorList>
    </citation>
    <scope>NUCLEOTIDE SEQUENCE [LARGE SCALE GENOMIC DNA]</scope>
    <source>
        <strain evidence="1 2">DSM 45784</strain>
    </source>
</reference>
<evidence type="ECO:0000313" key="1">
    <source>
        <dbReference type="EMBL" id="MBB4699961.1"/>
    </source>
</evidence>
<dbReference type="AlphaFoldDB" id="A0A7W7D4I6"/>
<proteinExistence type="predicted"/>
<name>A0A7W7D4I6_9ACTN</name>
<protein>
    <submittedName>
        <fullName evidence="1">Uncharacterized protein</fullName>
    </submittedName>
</protein>
<dbReference type="EMBL" id="JACHND010000001">
    <property type="protein sequence ID" value="MBB4699961.1"/>
    <property type="molecule type" value="Genomic_DNA"/>
</dbReference>
<evidence type="ECO:0000313" key="2">
    <source>
        <dbReference type="Proteomes" id="UP000542210"/>
    </source>
</evidence>
<accession>A0A7W7D4I6</accession>
<organism evidence="1 2">
    <name type="scientific">Sphaerisporangium siamense</name>
    <dbReference type="NCBI Taxonomy" id="795645"/>
    <lineage>
        <taxon>Bacteria</taxon>
        <taxon>Bacillati</taxon>
        <taxon>Actinomycetota</taxon>
        <taxon>Actinomycetes</taxon>
        <taxon>Streptosporangiales</taxon>
        <taxon>Streptosporangiaceae</taxon>
        <taxon>Sphaerisporangium</taxon>
    </lineage>
</organism>
<keyword evidence="2" id="KW-1185">Reference proteome</keyword>